<proteinExistence type="predicted"/>
<evidence type="ECO:0000313" key="1">
    <source>
        <dbReference type="Proteomes" id="UP000887580"/>
    </source>
</evidence>
<sequence length="233" mass="25233">MCLVTQFELMGLNCFACIVALFATACFLICYFLVPAALTLGYWFLLYKTTWAYEVAIISIIFFGTTLVFHLASVIIGAIALCITGTAAIIAMPAIGIAGSLIMLAVILLIVAVLTFFFGVGILGLLTSIHLLNTGAHQCPTDGADCQLLVILFAICVFSNSLRLFRTSSKKDSIEDITVVEQITPENSSASPLDKSKILVTTFLFDPLAHVSRKSNRTLFPTVPVNEETHMIV</sequence>
<organism evidence="1 2">
    <name type="scientific">Panagrolaimus sp. PS1159</name>
    <dbReference type="NCBI Taxonomy" id="55785"/>
    <lineage>
        <taxon>Eukaryota</taxon>
        <taxon>Metazoa</taxon>
        <taxon>Ecdysozoa</taxon>
        <taxon>Nematoda</taxon>
        <taxon>Chromadorea</taxon>
        <taxon>Rhabditida</taxon>
        <taxon>Tylenchina</taxon>
        <taxon>Panagrolaimomorpha</taxon>
        <taxon>Panagrolaimoidea</taxon>
        <taxon>Panagrolaimidae</taxon>
        <taxon>Panagrolaimus</taxon>
    </lineage>
</organism>
<dbReference type="WBParaSite" id="PS1159_v2.g19268.t1">
    <property type="protein sequence ID" value="PS1159_v2.g19268.t1"/>
    <property type="gene ID" value="PS1159_v2.g19268"/>
</dbReference>
<dbReference type="Proteomes" id="UP000887580">
    <property type="component" value="Unplaced"/>
</dbReference>
<protein>
    <submittedName>
        <fullName evidence="2">Uncharacterized protein</fullName>
    </submittedName>
</protein>
<reference evidence="2" key="1">
    <citation type="submission" date="2022-11" db="UniProtKB">
        <authorList>
            <consortium name="WormBaseParasite"/>
        </authorList>
    </citation>
    <scope>IDENTIFICATION</scope>
</reference>
<accession>A0AC35FND6</accession>
<name>A0AC35FND6_9BILA</name>
<evidence type="ECO:0000313" key="2">
    <source>
        <dbReference type="WBParaSite" id="PS1159_v2.g19268.t1"/>
    </source>
</evidence>